<evidence type="ECO:0000256" key="5">
    <source>
        <dbReference type="ARBA" id="ARBA00023136"/>
    </source>
</evidence>
<organism evidence="8 9">
    <name type="scientific">Leucobacter tardus</name>
    <dbReference type="NCBI Taxonomy" id="501483"/>
    <lineage>
        <taxon>Bacteria</taxon>
        <taxon>Bacillati</taxon>
        <taxon>Actinomycetota</taxon>
        <taxon>Actinomycetes</taxon>
        <taxon>Micrococcales</taxon>
        <taxon>Microbacteriaceae</taxon>
        <taxon>Leucobacter</taxon>
    </lineage>
</organism>
<accession>A0A939QN17</accession>
<keyword evidence="4 7" id="KW-1133">Transmembrane helix</keyword>
<feature type="transmembrane region" description="Helical" evidence="7">
    <location>
        <begin position="259"/>
        <end position="278"/>
    </location>
</feature>
<dbReference type="PANTHER" id="PTHR30569">
    <property type="entry name" value="CYTOSINE TRANSPORTER CODB"/>
    <property type="match status" value="1"/>
</dbReference>
<dbReference type="Pfam" id="PF02133">
    <property type="entry name" value="Transp_cyt_pur"/>
    <property type="match status" value="1"/>
</dbReference>
<evidence type="ECO:0000256" key="4">
    <source>
        <dbReference type="ARBA" id="ARBA00022989"/>
    </source>
</evidence>
<evidence type="ECO:0000256" key="7">
    <source>
        <dbReference type="SAM" id="Phobius"/>
    </source>
</evidence>
<feature type="transmembrane region" description="Helical" evidence="7">
    <location>
        <begin position="369"/>
        <end position="395"/>
    </location>
</feature>
<feature type="transmembrane region" description="Helical" evidence="7">
    <location>
        <begin position="442"/>
        <end position="464"/>
    </location>
</feature>
<evidence type="ECO:0000256" key="3">
    <source>
        <dbReference type="ARBA" id="ARBA00022692"/>
    </source>
</evidence>
<keyword evidence="3 7" id="KW-0812">Transmembrane</keyword>
<protein>
    <submittedName>
        <fullName evidence="8">Cytosine permease</fullName>
    </submittedName>
</protein>
<feature type="transmembrane region" description="Helical" evidence="7">
    <location>
        <begin position="143"/>
        <end position="164"/>
    </location>
</feature>
<evidence type="ECO:0000313" key="8">
    <source>
        <dbReference type="EMBL" id="MBO2990921.1"/>
    </source>
</evidence>
<feature type="region of interest" description="Disordered" evidence="6">
    <location>
        <begin position="1"/>
        <end position="56"/>
    </location>
</feature>
<dbReference type="EMBL" id="JAGFBF010000006">
    <property type="protein sequence ID" value="MBO2990921.1"/>
    <property type="molecule type" value="Genomic_DNA"/>
</dbReference>
<keyword evidence="5 7" id="KW-0472">Membrane</keyword>
<feature type="transmembrane region" description="Helical" evidence="7">
    <location>
        <begin position="298"/>
        <end position="318"/>
    </location>
</feature>
<comment type="caution">
    <text evidence="8">The sequence shown here is derived from an EMBL/GenBank/DDBJ whole genome shotgun (WGS) entry which is preliminary data.</text>
</comment>
<feature type="transmembrane region" description="Helical" evidence="7">
    <location>
        <begin position="176"/>
        <end position="196"/>
    </location>
</feature>
<evidence type="ECO:0000313" key="9">
    <source>
        <dbReference type="Proteomes" id="UP000668403"/>
    </source>
</evidence>
<evidence type="ECO:0000256" key="2">
    <source>
        <dbReference type="ARBA" id="ARBA00008974"/>
    </source>
</evidence>
<feature type="transmembrane region" description="Helical" evidence="7">
    <location>
        <begin position="485"/>
        <end position="507"/>
    </location>
</feature>
<evidence type="ECO:0000256" key="6">
    <source>
        <dbReference type="SAM" id="MobiDB-lite"/>
    </source>
</evidence>
<feature type="transmembrane region" description="Helical" evidence="7">
    <location>
        <begin position="113"/>
        <end position="137"/>
    </location>
</feature>
<dbReference type="PANTHER" id="PTHR30569:SF0">
    <property type="entry name" value="CYTOSINE PERMEASE"/>
    <property type="match status" value="1"/>
</dbReference>
<reference evidence="8" key="1">
    <citation type="submission" date="2021-03" db="EMBL/GenBank/DDBJ databases">
        <title>Leucobacter chromiisoli sp. nov., isolated from chromium-containing soil of chemical plant.</title>
        <authorList>
            <person name="Xu Z."/>
        </authorList>
    </citation>
    <scope>NUCLEOTIDE SEQUENCE</scope>
    <source>
        <strain evidence="8">K 70/01</strain>
    </source>
</reference>
<dbReference type="Proteomes" id="UP000668403">
    <property type="component" value="Unassembled WGS sequence"/>
</dbReference>
<dbReference type="InterPro" id="IPR001248">
    <property type="entry name" value="Pur-cyt_permease"/>
</dbReference>
<comment type="similarity">
    <text evidence="2">Belongs to the purine-cytosine permease (2.A.39) family.</text>
</comment>
<feature type="transmembrane region" description="Helical" evidence="7">
    <location>
        <begin position="416"/>
        <end position="436"/>
    </location>
</feature>
<dbReference type="AlphaFoldDB" id="A0A939QN17"/>
<dbReference type="Gene3D" id="1.10.4160.10">
    <property type="entry name" value="Hydantoin permease"/>
    <property type="match status" value="1"/>
</dbReference>
<feature type="transmembrane region" description="Helical" evidence="7">
    <location>
        <begin position="330"/>
        <end position="357"/>
    </location>
</feature>
<keyword evidence="9" id="KW-1185">Reference proteome</keyword>
<dbReference type="GO" id="GO:0015209">
    <property type="term" value="F:cytosine transmembrane transporter activity"/>
    <property type="evidence" value="ECO:0007669"/>
    <property type="project" value="InterPro"/>
</dbReference>
<dbReference type="GO" id="GO:0005886">
    <property type="term" value="C:plasma membrane"/>
    <property type="evidence" value="ECO:0007669"/>
    <property type="project" value="TreeGrafter"/>
</dbReference>
<feature type="transmembrane region" description="Helical" evidence="7">
    <location>
        <begin position="227"/>
        <end position="247"/>
    </location>
</feature>
<sequence length="564" mass="60712">MFYAAVAGHKEVGPHESSESARRRAGAPVDRTRIRGGRRPGPCRTRRQESRVVSRRRARHHRHCLDRIGAVNSAKHETTETQAVRVEQAVAREATFGSLPLLKAERVWRAGDFSWVTISLAIATWAFLTGGSTVLLVGFTDGIAAMLIGNSLGLAIMALGSVMLSQRLGVEQYRALKSVFGIVGVGIVVFTVVLLVEMGWTSLLGVMFGRAFTEISNQAFGAGLDTFGPLVTVFALAAIFVGWIVLSRGPVTISKLNRFVAPGLIVIVTAMMVLLMSQHSWSDLLAAPPMAPFENEQLNFMMAVEFNLGAGLSWWPVMGSLSRLTRGPRAALWPAYGGIILGTVAAQIVGMAAALMIGEADPTAWMVPLGGPILGVLTLLFVGFANVTSMASIAYSTVLAVKQSSGEVLTRVRWPLLCAGFLVLPAILSFFPGFMYEKFMTFVVISGAFIAALCGVIIADYFIVRRQRISLRALYASGADDPMRFTGGVNVAAMAAVVIASAFYLWIYNPITLETQAIFAYATATIPTVVIAMVAHVVLTNVLYVRRGRGAYRDIDTFAAAGRK</sequence>
<comment type="subcellular location">
    <subcellularLocation>
        <location evidence="1">Membrane</location>
        <topology evidence="1">Multi-pass membrane protein</topology>
    </subcellularLocation>
</comment>
<feature type="transmembrane region" description="Helical" evidence="7">
    <location>
        <begin position="519"/>
        <end position="544"/>
    </location>
</feature>
<name>A0A939QN17_9MICO</name>
<gene>
    <name evidence="8" type="ORF">J4H85_13035</name>
</gene>
<evidence type="ECO:0000256" key="1">
    <source>
        <dbReference type="ARBA" id="ARBA00004141"/>
    </source>
</evidence>
<feature type="compositionally biased region" description="Basic and acidic residues" evidence="6">
    <location>
        <begin position="8"/>
        <end position="22"/>
    </location>
</feature>
<dbReference type="InterPro" id="IPR030191">
    <property type="entry name" value="CodB"/>
</dbReference>
<proteinExistence type="inferred from homology"/>